<comment type="pathway">
    <text evidence="1 5">Protein modification; protein glycosylation.</text>
</comment>
<comment type="caution">
    <text evidence="5">Lacks conserved residue(s) required for the propagation of feature annotation.</text>
</comment>
<evidence type="ECO:0000313" key="8">
    <source>
        <dbReference type="EMBL" id="SUN63001.1"/>
    </source>
</evidence>
<dbReference type="UniPathway" id="UPA00378"/>
<organism evidence="8 9">
    <name type="scientific">Streptococcus hyointestinalis</name>
    <dbReference type="NCBI Taxonomy" id="1337"/>
    <lineage>
        <taxon>Bacteria</taxon>
        <taxon>Bacillati</taxon>
        <taxon>Bacillota</taxon>
        <taxon>Bacilli</taxon>
        <taxon>Lactobacillales</taxon>
        <taxon>Streptococcaceae</taxon>
        <taxon>Streptococcus</taxon>
    </lineage>
</organism>
<protein>
    <recommendedName>
        <fullName evidence="5">Glucosyltransferase 3</fullName>
        <ecNumber evidence="5">2.4.1.-</ecNumber>
    </recommendedName>
</protein>
<evidence type="ECO:0000256" key="4">
    <source>
        <dbReference type="ARBA" id="ARBA00022741"/>
    </source>
</evidence>
<keyword evidence="3 5" id="KW-0808">Transferase</keyword>
<evidence type="ECO:0000256" key="1">
    <source>
        <dbReference type="ARBA" id="ARBA00004922"/>
    </source>
</evidence>
<reference evidence="8 9" key="1">
    <citation type="submission" date="2018-06" db="EMBL/GenBank/DDBJ databases">
        <authorList>
            <consortium name="Pathogen Informatics"/>
            <person name="Doyle S."/>
        </authorList>
    </citation>
    <scope>NUCLEOTIDE SEQUENCE [LARGE SCALE GENOMIC DNA]</scope>
    <source>
        <strain evidence="8 9">NCTC12224</strain>
    </source>
</reference>
<feature type="binding site" evidence="5">
    <location>
        <position position="183"/>
    </location>
    <ligand>
        <name>UDP</name>
        <dbReference type="ChEBI" id="CHEBI:58223"/>
    </ligand>
</feature>
<accession>A0A380KDH8</accession>
<keyword evidence="9" id="KW-1185">Reference proteome</keyword>
<evidence type="ECO:0000313" key="9">
    <source>
        <dbReference type="Proteomes" id="UP000254924"/>
    </source>
</evidence>
<evidence type="ECO:0000259" key="7">
    <source>
        <dbReference type="Pfam" id="PF26337"/>
    </source>
</evidence>
<feature type="domain" description="Glucosyltransferase 3-like C-terminal" evidence="7">
    <location>
        <begin position="175"/>
        <end position="329"/>
    </location>
</feature>
<dbReference type="Pfam" id="PF26337">
    <property type="entry name" value="Gtf3_C"/>
    <property type="match status" value="1"/>
</dbReference>
<dbReference type="InterPro" id="IPR058592">
    <property type="entry name" value="Gtf3_C"/>
</dbReference>
<dbReference type="Gene3D" id="3.40.50.2000">
    <property type="entry name" value="Glycogen Phosphorylase B"/>
    <property type="match status" value="2"/>
</dbReference>
<gene>
    <name evidence="5" type="primary">gtf3</name>
    <name evidence="8" type="ORF">NCTC12224_02176</name>
</gene>
<name>A0A380KDH8_9STRE</name>
<dbReference type="AlphaFoldDB" id="A0A380KDH8"/>
<dbReference type="PIRSF" id="PIRSF007023">
    <property type="entry name" value="UDP-Galf_transf"/>
    <property type="match status" value="1"/>
</dbReference>
<keyword evidence="2 5" id="KW-0328">Glycosyltransferase</keyword>
<evidence type="ECO:0000259" key="6">
    <source>
        <dbReference type="Pfam" id="PF26334"/>
    </source>
</evidence>
<sequence>MKVHVTCVTNHRQDSVARMAQQMIADVGRQLGYEVCPIYTKYTTPHQEPDSLEELLKRLDDLGKKTAAGDAVIFQFPTWNHYTVDANLLSWLKSQQRRVIIFLHDYVPVMYKESRPLAPQFIAMLNQAEVIIVPSVAMYEVLKKHGLTVKKYVVQGIWDHLTQKTFVSPTFQRQLHFLGSPERFNFVNHWQSALPLRLYTQKLPRPMCANVLYEGYFEDEVLLAKLAEAGGFGLVWHSDDDLDYMRIYSPYKLGTYLAAGLPIVARRGFAQADLIEKHGLGLVVSSFDELERVLETMTEETYHKMAQCVADYRPFLTQPYHTQQILSQAVACLFS</sequence>
<dbReference type="InterPro" id="IPR043676">
    <property type="entry name" value="Gtf3"/>
</dbReference>
<dbReference type="OrthoDB" id="9790931at2"/>
<dbReference type="HAMAP" id="MF_00841">
    <property type="entry name" value="Gtf3"/>
    <property type="match status" value="1"/>
</dbReference>
<comment type="similarity">
    <text evidence="5">Belongs to the Gtf3 glucosyltransferase family.</text>
</comment>
<feature type="binding site" evidence="5">
    <location>
        <begin position="250"/>
        <end position="255"/>
    </location>
    <ligand>
        <name>UDP</name>
        <dbReference type="ChEBI" id="CHEBI:58223"/>
    </ligand>
</feature>
<dbReference type="SUPFAM" id="SSF53756">
    <property type="entry name" value="UDP-Glycosyltransferase/glycogen phosphorylase"/>
    <property type="match status" value="1"/>
</dbReference>
<dbReference type="Pfam" id="PF26334">
    <property type="entry name" value="Gtf3_N"/>
    <property type="match status" value="1"/>
</dbReference>
<dbReference type="GO" id="GO:0000166">
    <property type="term" value="F:nucleotide binding"/>
    <property type="evidence" value="ECO:0007669"/>
    <property type="project" value="UniProtKB-KW"/>
</dbReference>
<dbReference type="InterPro" id="IPR058591">
    <property type="entry name" value="Gtf3_N"/>
</dbReference>
<comment type="domain">
    <text evidence="5">Dimerizes via the C-terminus; dimerization is required for tetramer formation. Binds protein substrate via an exposed loop in the N-terminus.</text>
</comment>
<evidence type="ECO:0000256" key="5">
    <source>
        <dbReference type="HAMAP-Rule" id="MF_00841"/>
    </source>
</evidence>
<proteinExistence type="inferred from homology"/>
<dbReference type="EMBL" id="UHFN01000007">
    <property type="protein sequence ID" value="SUN63001.1"/>
    <property type="molecule type" value="Genomic_DNA"/>
</dbReference>
<dbReference type="GO" id="GO:0035251">
    <property type="term" value="F:UDP-glucosyltransferase activity"/>
    <property type="evidence" value="ECO:0007669"/>
    <property type="project" value="UniProtKB-UniRule"/>
</dbReference>
<comment type="subunit">
    <text evidence="5">Homotetramer; a dimer of dimers.</text>
</comment>
<keyword evidence="4 5" id="KW-0547">Nucleotide-binding</keyword>
<dbReference type="EC" id="2.4.1.-" evidence="5"/>
<evidence type="ECO:0000256" key="2">
    <source>
        <dbReference type="ARBA" id="ARBA00022676"/>
    </source>
</evidence>
<dbReference type="Proteomes" id="UP000254924">
    <property type="component" value="Unassembled WGS sequence"/>
</dbReference>
<comment type="function">
    <text evidence="5">Required for polymorphic O-glycosylation of the serine-rich repeat protein in this bacteria. Catalyzes the second step in glycosylation by transferring glucose from UDP-glucose to the terminal GlcNAc moiety of the 3-O-(N-acetyl-alpha-D-glucosaminyl)-L-seryl-[protein] resulting from the first glycosylation step.</text>
</comment>
<feature type="domain" description="Glucosyltransferase 3-like N-terminal" evidence="6">
    <location>
        <begin position="2"/>
        <end position="157"/>
    </location>
</feature>
<evidence type="ECO:0000256" key="3">
    <source>
        <dbReference type="ARBA" id="ARBA00022679"/>
    </source>
</evidence>